<dbReference type="Gene3D" id="3.40.50.10190">
    <property type="entry name" value="BRCT domain"/>
    <property type="match status" value="1"/>
</dbReference>
<dbReference type="InterPro" id="IPR013839">
    <property type="entry name" value="DNAligase_adenylation"/>
</dbReference>
<dbReference type="Pfam" id="PF12826">
    <property type="entry name" value="HHH_2"/>
    <property type="match status" value="1"/>
</dbReference>
<dbReference type="InterPro" id="IPR010994">
    <property type="entry name" value="RuvA_2-like"/>
</dbReference>
<evidence type="ECO:0000256" key="3">
    <source>
        <dbReference type="ARBA" id="ARBA00022598"/>
    </source>
</evidence>
<accession>F8SJM3</accession>
<evidence type="ECO:0000256" key="6">
    <source>
        <dbReference type="ARBA" id="ARBA00022763"/>
    </source>
</evidence>
<dbReference type="FunFam" id="2.40.50.140:FF:000012">
    <property type="entry name" value="DNA ligase"/>
    <property type="match status" value="1"/>
</dbReference>
<dbReference type="GO" id="GO:0003911">
    <property type="term" value="F:DNA ligase (NAD+) activity"/>
    <property type="evidence" value="ECO:0007669"/>
    <property type="project" value="UniProtKB-EC"/>
</dbReference>
<dbReference type="InterPro" id="IPR036420">
    <property type="entry name" value="BRCT_dom_sf"/>
</dbReference>
<dbReference type="Pfam" id="PF03120">
    <property type="entry name" value="OB_DNA_ligase"/>
    <property type="match status" value="1"/>
</dbReference>
<dbReference type="GeneID" id="26643785"/>
<organism evidence="13 14">
    <name type="scientific">Pseudomonas phage PhiPA3</name>
    <name type="common">Pseudomonas aeruginosa phage PhiPA3</name>
    <dbReference type="NCBI Taxonomy" id="998086"/>
    <lineage>
        <taxon>Viruses</taxon>
        <taxon>Duplodnaviria</taxon>
        <taxon>Heunggongvirae</taxon>
        <taxon>Uroviricota</taxon>
        <taxon>Caudoviricetes</taxon>
        <taxon>Chimalliviridae</taxon>
        <taxon>Miltoncavirus</taxon>
        <taxon>Miltoncavirus PhiPA3</taxon>
    </lineage>
</organism>
<dbReference type="PIRSF" id="PIRSF001604">
    <property type="entry name" value="LigA"/>
    <property type="match status" value="1"/>
</dbReference>
<dbReference type="SUPFAM" id="SSF50249">
    <property type="entry name" value="Nucleic acid-binding proteins"/>
    <property type="match status" value="1"/>
</dbReference>
<evidence type="ECO:0000256" key="10">
    <source>
        <dbReference type="ARBA" id="ARBA00023204"/>
    </source>
</evidence>
<keyword evidence="5" id="KW-0479">Metal-binding</keyword>
<keyword evidence="7" id="KW-0862">Zinc</keyword>
<dbReference type="Gene3D" id="2.40.50.140">
    <property type="entry name" value="Nucleic acid-binding proteins"/>
    <property type="match status" value="1"/>
</dbReference>
<evidence type="ECO:0000256" key="9">
    <source>
        <dbReference type="ARBA" id="ARBA00023027"/>
    </source>
</evidence>
<dbReference type="InterPro" id="IPR013840">
    <property type="entry name" value="DNAligase_N"/>
</dbReference>
<keyword evidence="6" id="KW-0227">DNA damage</keyword>
<evidence type="ECO:0000256" key="11">
    <source>
        <dbReference type="ARBA" id="ARBA00034005"/>
    </source>
</evidence>
<dbReference type="InterPro" id="IPR004150">
    <property type="entry name" value="NAD_DNA_ligase_OB"/>
</dbReference>
<evidence type="ECO:0000256" key="7">
    <source>
        <dbReference type="ARBA" id="ARBA00022833"/>
    </source>
</evidence>
<gene>
    <name evidence="13" type="primary">257</name>
</gene>
<keyword evidence="3 13" id="KW-0436">Ligase</keyword>
<evidence type="ECO:0000256" key="1">
    <source>
        <dbReference type="ARBA" id="ARBA00001946"/>
    </source>
</evidence>
<keyword evidence="8" id="KW-0460">Magnesium</keyword>
<dbReference type="GO" id="GO:0046872">
    <property type="term" value="F:metal ion binding"/>
    <property type="evidence" value="ECO:0007669"/>
    <property type="project" value="UniProtKB-KW"/>
</dbReference>
<keyword evidence="10" id="KW-0234">DNA repair</keyword>
<keyword evidence="4" id="KW-0235">DNA replication</keyword>
<dbReference type="InterPro" id="IPR012340">
    <property type="entry name" value="NA-bd_OB-fold"/>
</dbReference>
<comment type="cofactor">
    <cofactor evidence="1">
        <name>Mg(2+)</name>
        <dbReference type="ChEBI" id="CHEBI:18420"/>
    </cofactor>
</comment>
<dbReference type="Proteomes" id="UP000008388">
    <property type="component" value="Segment"/>
</dbReference>
<dbReference type="CDD" id="cd00114">
    <property type="entry name" value="LIGANc"/>
    <property type="match status" value="1"/>
</dbReference>
<dbReference type="EMBL" id="HQ630627">
    <property type="protein sequence ID" value="AEH03680.1"/>
    <property type="molecule type" value="Genomic_DNA"/>
</dbReference>
<dbReference type="GO" id="GO:0006281">
    <property type="term" value="P:DNA repair"/>
    <property type="evidence" value="ECO:0007669"/>
    <property type="project" value="UniProtKB-KW"/>
</dbReference>
<dbReference type="SUPFAM" id="SSF56091">
    <property type="entry name" value="DNA ligase/mRNA capping enzyme, catalytic domain"/>
    <property type="match status" value="1"/>
</dbReference>
<dbReference type="PANTHER" id="PTHR23389:SF9">
    <property type="entry name" value="DNA LIGASE"/>
    <property type="match status" value="1"/>
</dbReference>
<dbReference type="PROSITE" id="PS01055">
    <property type="entry name" value="DNA_LIGASE_N1"/>
    <property type="match status" value="1"/>
</dbReference>
<dbReference type="GO" id="GO:0006260">
    <property type="term" value="P:DNA replication"/>
    <property type="evidence" value="ECO:0007669"/>
    <property type="project" value="UniProtKB-KW"/>
</dbReference>
<dbReference type="InterPro" id="IPR018239">
    <property type="entry name" value="DNA_ligase_AS"/>
</dbReference>
<dbReference type="KEGG" id="vg:26643785"/>
<protein>
    <recommendedName>
        <fullName evidence="2">DNA ligase (NAD(+))</fullName>
        <ecNumber evidence="2">6.5.1.2</ecNumber>
    </recommendedName>
</protein>
<dbReference type="InterPro" id="IPR001679">
    <property type="entry name" value="DNA_ligase"/>
</dbReference>
<dbReference type="PANTHER" id="PTHR23389">
    <property type="entry name" value="CHROMOSOME TRANSMISSION FIDELITY FACTOR 18"/>
    <property type="match status" value="1"/>
</dbReference>
<dbReference type="NCBIfam" id="TIGR00575">
    <property type="entry name" value="dnlj"/>
    <property type="match status" value="1"/>
</dbReference>
<dbReference type="Gene3D" id="1.10.150.20">
    <property type="entry name" value="5' to 3' exonuclease, C-terminal subdomain"/>
    <property type="match status" value="1"/>
</dbReference>
<evidence type="ECO:0000256" key="8">
    <source>
        <dbReference type="ARBA" id="ARBA00022842"/>
    </source>
</evidence>
<dbReference type="InterPro" id="IPR041663">
    <property type="entry name" value="DisA/LigA_HHH"/>
</dbReference>
<keyword evidence="9" id="KW-0520">NAD</keyword>
<proteinExistence type="inferred from homology"/>
<reference evidence="13 14" key="1">
    <citation type="journal article" date="2011" name="Microbiology">
        <title>The Pseudomonas aeruginosa generalized transducing phage phiPA3 is a new member of the phiKZ-like group of 'jumbo' phages, and infects model laboratory strains and clinical isolates from cystic fibrosis patients.</title>
        <authorList>
            <person name="Monson R."/>
            <person name="Foulds I."/>
            <person name="Foweraker J."/>
            <person name="Welch M."/>
            <person name="Salmond G.P."/>
        </authorList>
    </citation>
    <scope>NUCLEOTIDE SEQUENCE [LARGE SCALE GENOMIC DNA]</scope>
</reference>
<evidence type="ECO:0000256" key="5">
    <source>
        <dbReference type="ARBA" id="ARBA00022723"/>
    </source>
</evidence>
<evidence type="ECO:0000313" key="14">
    <source>
        <dbReference type="Proteomes" id="UP000008388"/>
    </source>
</evidence>
<dbReference type="OrthoDB" id="10441at10239"/>
<organismHost>
    <name type="scientific">Pseudomonas aeruginosa</name>
    <dbReference type="NCBI Taxonomy" id="287"/>
</organismHost>
<keyword evidence="14" id="KW-1185">Reference proteome</keyword>
<dbReference type="Pfam" id="PF01653">
    <property type="entry name" value="DNA_ligase_aden"/>
    <property type="match status" value="1"/>
</dbReference>
<dbReference type="SMART" id="SM00532">
    <property type="entry name" value="LIGANc"/>
    <property type="match status" value="1"/>
</dbReference>
<feature type="domain" description="NAD-dependent DNA ligase N-terminal" evidence="12">
    <location>
        <begin position="4"/>
        <end position="446"/>
    </location>
</feature>
<evidence type="ECO:0000313" key="13">
    <source>
        <dbReference type="EMBL" id="AEH03680.1"/>
    </source>
</evidence>
<dbReference type="NCBIfam" id="NF005932">
    <property type="entry name" value="PRK07956.1"/>
    <property type="match status" value="1"/>
</dbReference>
<dbReference type="Gene3D" id="3.30.470.30">
    <property type="entry name" value="DNA ligase/mRNA capping enzyme"/>
    <property type="match status" value="1"/>
</dbReference>
<dbReference type="Gene3D" id="1.10.287.610">
    <property type="entry name" value="Helix hairpin bin"/>
    <property type="match status" value="1"/>
</dbReference>
<evidence type="ECO:0000259" key="12">
    <source>
        <dbReference type="SMART" id="SM00532"/>
    </source>
</evidence>
<comment type="catalytic activity">
    <reaction evidence="11">
        <text>NAD(+) + (deoxyribonucleotide)n-3'-hydroxyl + 5'-phospho-(deoxyribonucleotide)m = (deoxyribonucleotide)n+m + AMP + beta-nicotinamide D-nucleotide.</text>
        <dbReference type="EC" id="6.5.1.2"/>
    </reaction>
</comment>
<name>F8SJM3_BPPA3</name>
<evidence type="ECO:0000256" key="2">
    <source>
        <dbReference type="ARBA" id="ARBA00012722"/>
    </source>
</evidence>
<dbReference type="HAMAP" id="MF_01588">
    <property type="entry name" value="DNA_ligase_A"/>
    <property type="match status" value="1"/>
</dbReference>
<evidence type="ECO:0000256" key="4">
    <source>
        <dbReference type="ARBA" id="ARBA00022705"/>
    </source>
</evidence>
<dbReference type="RefSeq" id="YP_009217336.1">
    <property type="nucleotide sequence ID" value="NC_028999.1"/>
</dbReference>
<dbReference type="SUPFAM" id="SSF47781">
    <property type="entry name" value="RuvA domain 2-like"/>
    <property type="match status" value="1"/>
</dbReference>
<sequence length="680" mass="76108">MKTAAAIRHSELVTLINEYDRQYYVLNHSPVSDAVYDSLRRELIALEEANPDLVTPTSPTQRVGAQADRHFTKAKHDFPMLSLDNRFDVVSLVRWINDLPPGVIIGEYKLDGVSLDLIYVDGVLFQAITRGDGLVGEDITLNAYAVKGIPSHIKDCDGKRVVIRGEVIVREEYYTQIQAELEAAGKEKFANKRNYASGGLRQKDPAITAKRKLEFIAYSIDCADWWIPTWQEQRARLAEYMFQCSPAPIQAHTTYREIGVWEEEIEKISNDRDKIGYDIDGIVFKVDDIHTRNELGFNSRSPRWAIAYKFPASEGTSVLKDIEYQIGRTGQITPVAKIEPVEVHGTTITSVTLHNIDEIERLDLHKGDTVVVKRAGDVIPKITQAIKELRKSSERHAVPTVCPCCSTPVVVEIGSKPDFCRTLYCKNASCKERVIMHLYYAVGRDVYNIMDIGLETIRGLYNNAGFTRMEDQIKLLWLEPSMLERAGLSSLMANKVMDNVVKARHVPLERLIMGFGITGVAKGISQRLAAHFGSLEALSQATVEDLMMVDDVGEITAQSVFEFFDEDNSRPESDSWYKPWILGLDIIVPKKPDGPLLGSSVLISGSKFGKLNRKQITQHYKDLGAKVTSDVTGNTAFCVFGTKFTAHKRDSAGSNDTPYVIMDDQGVVTANDSLETFYLP</sequence>
<dbReference type="EC" id="6.5.1.2" evidence="2"/>